<accession>A0A9D1MYA1</accession>
<dbReference type="PANTHER" id="PTHR43830">
    <property type="entry name" value="PROTEIN PSP1"/>
    <property type="match status" value="1"/>
</dbReference>
<dbReference type="Proteomes" id="UP000886748">
    <property type="component" value="Unassembled WGS sequence"/>
</dbReference>
<dbReference type="NCBIfam" id="NF041131">
    <property type="entry name" value="RicT_YaaT_fam"/>
    <property type="match status" value="1"/>
</dbReference>
<evidence type="ECO:0000313" key="2">
    <source>
        <dbReference type="EMBL" id="HIU91506.1"/>
    </source>
</evidence>
<sequence>MIKYAVNLIKNTFHPLQIAESAHVEHGQLVLVRTEKGEEVAKVFVVNPLIAKAWESKMPESIPLIRVLGQKDLETLEELKIAEAEAFKTCKELVAQHNLHMNLVQTKYTFDRRKITFYYTAPERVDFRGLLKDLTQVFKRVRIDLRHIGVRDETSLLEGNGLCGRPFCCCTFLRKFDSINIKLAKDQGMPITPGKISGTCGRLLCCLNYEYKNYIDAAKDMPPIGSGVMTPDGLGRVCSLHFLSNEIAVKTEDGKIKNFKKEEIEMVDGDVNIEIDIQDTTVYQEQSDYNVDIKQLEDDRNSSTGNV</sequence>
<dbReference type="InterPro" id="IPR007557">
    <property type="entry name" value="PSP1_C"/>
</dbReference>
<gene>
    <name evidence="2" type="ORF">IAD26_00070</name>
</gene>
<feature type="domain" description="PSP1 C-terminal" evidence="1">
    <location>
        <begin position="62"/>
        <end position="148"/>
    </location>
</feature>
<organism evidence="2 3">
    <name type="scientific">Candidatus Limenecus avicola</name>
    <dbReference type="NCBI Taxonomy" id="2840847"/>
    <lineage>
        <taxon>Bacteria</taxon>
        <taxon>Bacillati</taxon>
        <taxon>Bacillota</taxon>
        <taxon>Clostridia</taxon>
        <taxon>Eubacteriales</taxon>
        <taxon>Clostridiaceae</taxon>
        <taxon>Clostridiaceae incertae sedis</taxon>
        <taxon>Candidatus Limenecus</taxon>
    </lineage>
</organism>
<protein>
    <submittedName>
        <fullName evidence="2">Stage 0 sporulation protein</fullName>
    </submittedName>
</protein>
<dbReference type="Pfam" id="PF04468">
    <property type="entry name" value="PSP1"/>
    <property type="match status" value="1"/>
</dbReference>
<comment type="caution">
    <text evidence="2">The sequence shown here is derived from an EMBL/GenBank/DDBJ whole genome shotgun (WGS) entry which is preliminary data.</text>
</comment>
<dbReference type="EMBL" id="DVOD01000001">
    <property type="protein sequence ID" value="HIU91506.1"/>
    <property type="molecule type" value="Genomic_DNA"/>
</dbReference>
<dbReference type="PROSITE" id="PS51411">
    <property type="entry name" value="PSP1_C"/>
    <property type="match status" value="1"/>
</dbReference>
<dbReference type="InterPro" id="IPR047767">
    <property type="entry name" value="PSP1-like"/>
</dbReference>
<reference evidence="2" key="1">
    <citation type="submission" date="2020-10" db="EMBL/GenBank/DDBJ databases">
        <authorList>
            <person name="Gilroy R."/>
        </authorList>
    </citation>
    <scope>NUCLEOTIDE SEQUENCE</scope>
    <source>
        <strain evidence="2">CHK154-7741</strain>
    </source>
</reference>
<evidence type="ECO:0000313" key="3">
    <source>
        <dbReference type="Proteomes" id="UP000886748"/>
    </source>
</evidence>
<dbReference type="AlphaFoldDB" id="A0A9D1MYA1"/>
<proteinExistence type="predicted"/>
<reference evidence="2" key="2">
    <citation type="journal article" date="2021" name="PeerJ">
        <title>Extensive microbial diversity within the chicken gut microbiome revealed by metagenomics and culture.</title>
        <authorList>
            <person name="Gilroy R."/>
            <person name="Ravi A."/>
            <person name="Getino M."/>
            <person name="Pursley I."/>
            <person name="Horton D.L."/>
            <person name="Alikhan N.F."/>
            <person name="Baker D."/>
            <person name="Gharbi K."/>
            <person name="Hall N."/>
            <person name="Watson M."/>
            <person name="Adriaenssens E.M."/>
            <person name="Foster-Nyarko E."/>
            <person name="Jarju S."/>
            <person name="Secka A."/>
            <person name="Antonio M."/>
            <person name="Oren A."/>
            <person name="Chaudhuri R.R."/>
            <person name="La Ragione R."/>
            <person name="Hildebrand F."/>
            <person name="Pallen M.J."/>
        </authorList>
    </citation>
    <scope>NUCLEOTIDE SEQUENCE</scope>
    <source>
        <strain evidence="2">CHK154-7741</strain>
    </source>
</reference>
<name>A0A9D1MYA1_9CLOT</name>
<dbReference type="PANTHER" id="PTHR43830:SF3">
    <property type="entry name" value="PROTEIN PSP1"/>
    <property type="match status" value="1"/>
</dbReference>
<evidence type="ECO:0000259" key="1">
    <source>
        <dbReference type="PROSITE" id="PS51411"/>
    </source>
</evidence>
<dbReference type="GO" id="GO:0005737">
    <property type="term" value="C:cytoplasm"/>
    <property type="evidence" value="ECO:0007669"/>
    <property type="project" value="TreeGrafter"/>
</dbReference>